<evidence type="ECO:0000256" key="7">
    <source>
        <dbReference type="RuleBase" id="RU363032"/>
    </source>
</evidence>
<name>A0A433XB00_9HYPH</name>
<dbReference type="RefSeq" id="WP_127188502.1">
    <property type="nucleotide sequence ID" value="NZ_RZNJ01000003.1"/>
</dbReference>
<evidence type="ECO:0000259" key="8">
    <source>
        <dbReference type="PROSITE" id="PS50928"/>
    </source>
</evidence>
<dbReference type="Gene3D" id="1.10.3720.10">
    <property type="entry name" value="MetI-like"/>
    <property type="match status" value="1"/>
</dbReference>
<dbReference type="AlphaFoldDB" id="A0A433XB00"/>
<feature type="transmembrane region" description="Helical" evidence="7">
    <location>
        <begin position="12"/>
        <end position="32"/>
    </location>
</feature>
<feature type="transmembrane region" description="Helical" evidence="7">
    <location>
        <begin position="239"/>
        <end position="261"/>
    </location>
</feature>
<dbReference type="PANTHER" id="PTHR43163:SF6">
    <property type="entry name" value="DIPEPTIDE TRANSPORT SYSTEM PERMEASE PROTEIN DPPB-RELATED"/>
    <property type="match status" value="1"/>
</dbReference>
<dbReference type="Proteomes" id="UP000281547">
    <property type="component" value="Unassembled WGS sequence"/>
</dbReference>
<dbReference type="EMBL" id="RZNJ01000003">
    <property type="protein sequence ID" value="RUT31256.1"/>
    <property type="molecule type" value="Genomic_DNA"/>
</dbReference>
<evidence type="ECO:0000256" key="6">
    <source>
        <dbReference type="ARBA" id="ARBA00023136"/>
    </source>
</evidence>
<comment type="subcellular location">
    <subcellularLocation>
        <location evidence="1 7">Cell membrane</location>
        <topology evidence="1 7">Multi-pass membrane protein</topology>
    </subcellularLocation>
</comment>
<feature type="transmembrane region" description="Helical" evidence="7">
    <location>
        <begin position="133"/>
        <end position="157"/>
    </location>
</feature>
<evidence type="ECO:0000256" key="2">
    <source>
        <dbReference type="ARBA" id="ARBA00022448"/>
    </source>
</evidence>
<accession>A0A433XB00</accession>
<dbReference type="PROSITE" id="PS50928">
    <property type="entry name" value="ABC_TM1"/>
    <property type="match status" value="1"/>
</dbReference>
<dbReference type="SUPFAM" id="SSF161098">
    <property type="entry name" value="MetI-like"/>
    <property type="match status" value="1"/>
</dbReference>
<dbReference type="Pfam" id="PF00528">
    <property type="entry name" value="BPD_transp_1"/>
    <property type="match status" value="1"/>
</dbReference>
<dbReference type="InterPro" id="IPR045621">
    <property type="entry name" value="BPD_transp_1_N"/>
</dbReference>
<evidence type="ECO:0000256" key="1">
    <source>
        <dbReference type="ARBA" id="ARBA00004651"/>
    </source>
</evidence>
<dbReference type="OrthoDB" id="9805855at2"/>
<protein>
    <submittedName>
        <fullName evidence="9">ABC transporter permease</fullName>
    </submittedName>
</protein>
<keyword evidence="5 7" id="KW-1133">Transmembrane helix</keyword>
<evidence type="ECO:0000256" key="3">
    <source>
        <dbReference type="ARBA" id="ARBA00022475"/>
    </source>
</evidence>
<reference evidence="9 10" key="1">
    <citation type="journal article" date="2016" name="Int. J. Syst. Evol. Microbiol.">
        <title>Arsenicitalea aurantiaca gen. nov., sp. nov., a new member of the family Hyphomicrobiaceae, isolated from high-arsenic sediment.</title>
        <authorList>
            <person name="Mu Y."/>
            <person name="Zhou L."/>
            <person name="Zeng X.C."/>
            <person name="Liu L."/>
            <person name="Pan Y."/>
            <person name="Chen X."/>
            <person name="Wang J."/>
            <person name="Li S."/>
            <person name="Li W.J."/>
            <person name="Wang Y."/>
        </authorList>
    </citation>
    <scope>NUCLEOTIDE SEQUENCE [LARGE SCALE GENOMIC DNA]</scope>
    <source>
        <strain evidence="9 10">42-50</strain>
    </source>
</reference>
<proteinExistence type="inferred from homology"/>
<comment type="similarity">
    <text evidence="7">Belongs to the binding-protein-dependent transport system permease family.</text>
</comment>
<feature type="transmembrane region" description="Helical" evidence="7">
    <location>
        <begin position="98"/>
        <end position="121"/>
    </location>
</feature>
<keyword evidence="6 7" id="KW-0472">Membrane</keyword>
<dbReference type="Pfam" id="PF19300">
    <property type="entry name" value="BPD_transp_1_N"/>
    <property type="match status" value="1"/>
</dbReference>
<feature type="domain" description="ABC transmembrane type-1" evidence="8">
    <location>
        <begin position="94"/>
        <end position="304"/>
    </location>
</feature>
<evidence type="ECO:0000256" key="5">
    <source>
        <dbReference type="ARBA" id="ARBA00022989"/>
    </source>
</evidence>
<feature type="transmembrane region" description="Helical" evidence="7">
    <location>
        <begin position="281"/>
        <end position="304"/>
    </location>
</feature>
<dbReference type="InterPro" id="IPR000515">
    <property type="entry name" value="MetI-like"/>
</dbReference>
<dbReference type="GO" id="GO:0055085">
    <property type="term" value="P:transmembrane transport"/>
    <property type="evidence" value="ECO:0007669"/>
    <property type="project" value="InterPro"/>
</dbReference>
<keyword evidence="3" id="KW-1003">Cell membrane</keyword>
<sequence>MTGYILRRLGESIALILVITIFTFALISSAPGGPSILLDPNMSPEDTARLRTLYGFDRPVYEQYLLWLWQVLQGNLGFSFGVGRPVSELIASALPATLLLSGAALLVAAIIAIPLGILAAVKRNSWIDQTLTTVSFFGLSLPVFWYGLMLIILFAVILRWLPAGGMFTPGQNSIGNLLLHLILPVVALSTSIMAELVRYTRSAMIGVLRQDYVRTARAKGVAEPVVITRHAFRTAMIPVVTLLGMLIPRLVGGAAVTESVFSWPGMGRLAVSAAFNQDYPTIMGITLVISVVVVVSNLIVDLLYAKLDPRVSYS</sequence>
<dbReference type="PANTHER" id="PTHR43163">
    <property type="entry name" value="DIPEPTIDE TRANSPORT SYSTEM PERMEASE PROTEIN DPPB-RELATED"/>
    <property type="match status" value="1"/>
</dbReference>
<feature type="transmembrane region" description="Helical" evidence="7">
    <location>
        <begin position="177"/>
        <end position="197"/>
    </location>
</feature>
<gene>
    <name evidence="9" type="ORF">EMQ25_10375</name>
</gene>
<keyword evidence="2 7" id="KW-0813">Transport</keyword>
<dbReference type="InterPro" id="IPR035906">
    <property type="entry name" value="MetI-like_sf"/>
</dbReference>
<keyword evidence="4 7" id="KW-0812">Transmembrane</keyword>
<organism evidence="9 10">
    <name type="scientific">Arsenicitalea aurantiaca</name>
    <dbReference type="NCBI Taxonomy" id="1783274"/>
    <lineage>
        <taxon>Bacteria</taxon>
        <taxon>Pseudomonadati</taxon>
        <taxon>Pseudomonadota</taxon>
        <taxon>Alphaproteobacteria</taxon>
        <taxon>Hyphomicrobiales</taxon>
        <taxon>Devosiaceae</taxon>
        <taxon>Arsenicitalea</taxon>
    </lineage>
</organism>
<evidence type="ECO:0000313" key="9">
    <source>
        <dbReference type="EMBL" id="RUT31256.1"/>
    </source>
</evidence>
<evidence type="ECO:0000313" key="10">
    <source>
        <dbReference type="Proteomes" id="UP000281547"/>
    </source>
</evidence>
<dbReference type="CDD" id="cd06261">
    <property type="entry name" value="TM_PBP2"/>
    <property type="match status" value="1"/>
</dbReference>
<evidence type="ECO:0000256" key="4">
    <source>
        <dbReference type="ARBA" id="ARBA00022692"/>
    </source>
</evidence>
<comment type="caution">
    <text evidence="9">The sequence shown here is derived from an EMBL/GenBank/DDBJ whole genome shotgun (WGS) entry which is preliminary data.</text>
</comment>
<dbReference type="GO" id="GO:0005886">
    <property type="term" value="C:plasma membrane"/>
    <property type="evidence" value="ECO:0007669"/>
    <property type="project" value="UniProtKB-SubCell"/>
</dbReference>
<keyword evidence="10" id="KW-1185">Reference proteome</keyword>